<evidence type="ECO:0000313" key="2">
    <source>
        <dbReference type="EMBL" id="CAB9498444.1"/>
    </source>
</evidence>
<feature type="region of interest" description="Disordered" evidence="1">
    <location>
        <begin position="463"/>
        <end position="491"/>
    </location>
</feature>
<dbReference type="PANTHER" id="PTHR24114">
    <property type="entry name" value="LEUCINE RICH REPEAT FAMILY PROTEIN"/>
    <property type="match status" value="1"/>
</dbReference>
<reference evidence="2" key="1">
    <citation type="submission" date="2020-06" db="EMBL/GenBank/DDBJ databases">
        <authorList>
            <consortium name="Plant Systems Biology data submission"/>
        </authorList>
    </citation>
    <scope>NUCLEOTIDE SEQUENCE</scope>
    <source>
        <strain evidence="2">D6</strain>
    </source>
</reference>
<dbReference type="AlphaFoldDB" id="A0A9N8D973"/>
<dbReference type="InterPro" id="IPR032675">
    <property type="entry name" value="LRR_dom_sf"/>
</dbReference>
<evidence type="ECO:0000313" key="3">
    <source>
        <dbReference type="Proteomes" id="UP001153069"/>
    </source>
</evidence>
<dbReference type="Gene3D" id="3.80.10.10">
    <property type="entry name" value="Ribonuclease Inhibitor"/>
    <property type="match status" value="2"/>
</dbReference>
<evidence type="ECO:0000256" key="1">
    <source>
        <dbReference type="SAM" id="MobiDB-lite"/>
    </source>
</evidence>
<dbReference type="InterPro" id="IPR052394">
    <property type="entry name" value="LRR-containing"/>
</dbReference>
<accession>A0A9N8D973</accession>
<protein>
    <submittedName>
        <fullName evidence="2">Uncharacterized protein</fullName>
    </submittedName>
</protein>
<dbReference type="Proteomes" id="UP001153069">
    <property type="component" value="Unassembled WGS sequence"/>
</dbReference>
<keyword evidence="3" id="KW-1185">Reference proteome</keyword>
<name>A0A9N8D973_9STRA</name>
<dbReference type="EMBL" id="CAICTM010000038">
    <property type="protein sequence ID" value="CAB9498444.1"/>
    <property type="molecule type" value="Genomic_DNA"/>
</dbReference>
<organism evidence="2 3">
    <name type="scientific">Seminavis robusta</name>
    <dbReference type="NCBI Taxonomy" id="568900"/>
    <lineage>
        <taxon>Eukaryota</taxon>
        <taxon>Sar</taxon>
        <taxon>Stramenopiles</taxon>
        <taxon>Ochrophyta</taxon>
        <taxon>Bacillariophyta</taxon>
        <taxon>Bacillariophyceae</taxon>
        <taxon>Bacillariophycidae</taxon>
        <taxon>Naviculales</taxon>
        <taxon>Naviculaceae</taxon>
        <taxon>Seminavis</taxon>
    </lineage>
</organism>
<dbReference type="SUPFAM" id="SSF52047">
    <property type="entry name" value="RNI-like"/>
    <property type="match status" value="1"/>
</dbReference>
<proteinExistence type="predicted"/>
<dbReference type="PANTHER" id="PTHR24114:SF2">
    <property type="entry name" value="F-BOX DOMAIN-CONTAINING PROTEIN-RELATED"/>
    <property type="match status" value="1"/>
</dbReference>
<gene>
    <name evidence="2" type="ORF">SEMRO_38_G023750.1</name>
</gene>
<sequence>MSPFSSKSRSGSRRFYSPFFSSGSSSTQTLTVTARSPSHVVVDLACPRVKDAVGALVNLKPLCQKVRSATVHANTLFEQPGRFGRIQFEMSHVLNIFEKLAALPNLTCLSIEMNYHVISLPVQALLTIMAKKQLKRLTLKHLQMIGTCMEEFQMLADMAAQQDQLHSLTLECVRGVSGVQALVQHLPKLSDLRMSTTTLTPAVCNNNYKEEQQQDDAQAMLSRETYVKLLTTGLHTLKLDDIAEFDDQHCHALAEALALPGCQLQELHLSSSMLCDSSAKAMTDMLLVNTSLKKVTLHIDSELMGQLTANLIKADTPVLKHLDIRLYNDIPIMTEDCIELAHALRRNTHLTHLRIRLEIELELLPREIIQAFEDVVANTPTVALQSLSLDDGIYRYPLPAAMKLQLQLNQCGVRALLQQPARTVPQLVDTLVVACTQQTTLDATFTLLSNMPELIHLALEQGNLDGDNNEQPHNNDDTTPPPPTKLRHSSSKEWKKIAMMTRTSLRSPYKKVVKMLIPPSA</sequence>
<comment type="caution">
    <text evidence="2">The sequence shown here is derived from an EMBL/GenBank/DDBJ whole genome shotgun (WGS) entry which is preliminary data.</text>
</comment>